<protein>
    <submittedName>
        <fullName evidence="2">Uncharacterized protein</fullName>
    </submittedName>
</protein>
<feature type="compositionally biased region" description="Basic and acidic residues" evidence="1">
    <location>
        <begin position="81"/>
        <end position="97"/>
    </location>
</feature>
<name>A0AAN7Y0L9_ELEMC</name>
<proteinExistence type="predicted"/>
<comment type="caution">
    <text evidence="2">The sequence shown here is derived from an EMBL/GenBank/DDBJ whole genome shotgun (WGS) entry which is preliminary data.</text>
</comment>
<dbReference type="EMBL" id="JAUZQC010000006">
    <property type="protein sequence ID" value="KAK5870375.1"/>
    <property type="molecule type" value="Genomic_DNA"/>
</dbReference>
<organism evidence="2 3">
    <name type="scientific">Eleginops maclovinus</name>
    <name type="common">Patagonian blennie</name>
    <name type="synonym">Eleginus maclovinus</name>
    <dbReference type="NCBI Taxonomy" id="56733"/>
    <lineage>
        <taxon>Eukaryota</taxon>
        <taxon>Metazoa</taxon>
        <taxon>Chordata</taxon>
        <taxon>Craniata</taxon>
        <taxon>Vertebrata</taxon>
        <taxon>Euteleostomi</taxon>
        <taxon>Actinopterygii</taxon>
        <taxon>Neopterygii</taxon>
        <taxon>Teleostei</taxon>
        <taxon>Neoteleostei</taxon>
        <taxon>Acanthomorphata</taxon>
        <taxon>Eupercaria</taxon>
        <taxon>Perciformes</taxon>
        <taxon>Notothenioidei</taxon>
        <taxon>Eleginopidae</taxon>
        <taxon>Eleginops</taxon>
    </lineage>
</organism>
<accession>A0AAN7Y0L9</accession>
<dbReference type="Proteomes" id="UP001346869">
    <property type="component" value="Unassembled WGS sequence"/>
</dbReference>
<evidence type="ECO:0000313" key="3">
    <source>
        <dbReference type="Proteomes" id="UP001346869"/>
    </source>
</evidence>
<reference evidence="2 3" key="1">
    <citation type="journal article" date="2023" name="Genes (Basel)">
        <title>Chromosome-Level Genome Assembly and Circadian Gene Repertoire of the Patagonia Blennie Eleginops maclovinus-The Closest Ancestral Proxy of Antarctic Cryonotothenioids.</title>
        <authorList>
            <person name="Cheng C.C."/>
            <person name="Rivera-Colon A.G."/>
            <person name="Minhas B.F."/>
            <person name="Wilson L."/>
            <person name="Rayamajhi N."/>
            <person name="Vargas-Chacoff L."/>
            <person name="Catchen J.M."/>
        </authorList>
    </citation>
    <scope>NUCLEOTIDE SEQUENCE [LARGE SCALE GENOMIC DNA]</scope>
    <source>
        <strain evidence="2">JMC-PN-2008</strain>
    </source>
</reference>
<keyword evidence="3" id="KW-1185">Reference proteome</keyword>
<evidence type="ECO:0000313" key="2">
    <source>
        <dbReference type="EMBL" id="KAK5870375.1"/>
    </source>
</evidence>
<feature type="compositionally biased region" description="Basic and acidic residues" evidence="1">
    <location>
        <begin position="109"/>
        <end position="120"/>
    </location>
</feature>
<dbReference type="AlphaFoldDB" id="A0AAN7Y0L9"/>
<evidence type="ECO:0000256" key="1">
    <source>
        <dbReference type="SAM" id="MobiDB-lite"/>
    </source>
</evidence>
<sequence>MTSRAAGPLIMAPPHLHLGSVTGAGRRGTAGILGVQRAQPEKQDCGAAKNHVKLMYHLHEDPSCVRNLHLQTSWCSGGCSEDGRDLRKEPRLSDSARHGKSSCCQTEHGTPEDRKQEEAPLLHQRPCAEDSLTSRAGALWMETLRACGRLQNIQTVFAGCVEINMKNKSCLVSFIEM</sequence>
<feature type="region of interest" description="Disordered" evidence="1">
    <location>
        <begin position="80"/>
        <end position="121"/>
    </location>
</feature>
<gene>
    <name evidence="2" type="ORF">PBY51_025016</name>
</gene>
<reference evidence="2 3" key="2">
    <citation type="journal article" date="2023" name="Mol. Biol. Evol.">
        <title>Genomics of Secondarily Temperate Adaptation in the Only Non-Antarctic Icefish.</title>
        <authorList>
            <person name="Rivera-Colon A.G."/>
            <person name="Rayamajhi N."/>
            <person name="Minhas B.F."/>
            <person name="Madrigal G."/>
            <person name="Bilyk K.T."/>
            <person name="Yoon V."/>
            <person name="Hune M."/>
            <person name="Gregory S."/>
            <person name="Cheng C.H.C."/>
            <person name="Catchen J.M."/>
        </authorList>
    </citation>
    <scope>NUCLEOTIDE SEQUENCE [LARGE SCALE GENOMIC DNA]</scope>
    <source>
        <strain evidence="2">JMC-PN-2008</strain>
    </source>
</reference>